<evidence type="ECO:0000313" key="8">
    <source>
        <dbReference type="EMBL" id="RWS19348.1"/>
    </source>
</evidence>
<evidence type="ECO:0000256" key="3">
    <source>
        <dbReference type="ARBA" id="ARBA00022576"/>
    </source>
</evidence>
<accession>A0A443RW12</accession>
<keyword evidence="9" id="KW-1185">Reference proteome</keyword>
<evidence type="ECO:0000256" key="1">
    <source>
        <dbReference type="ARBA" id="ARBA00001933"/>
    </source>
</evidence>
<evidence type="ECO:0000256" key="4">
    <source>
        <dbReference type="ARBA" id="ARBA00022679"/>
    </source>
</evidence>
<dbReference type="InterPro" id="IPR051326">
    <property type="entry name" value="Kynurenine-oxoglutarate_AT"/>
</dbReference>
<dbReference type="Pfam" id="PF00155">
    <property type="entry name" value="Aminotran_1_2"/>
    <property type="match status" value="1"/>
</dbReference>
<dbReference type="PANTHER" id="PTHR43807:SF20">
    <property type="entry name" value="FI04487P"/>
    <property type="match status" value="1"/>
</dbReference>
<dbReference type="STRING" id="299467.A0A443RW12"/>
<dbReference type="AlphaFoldDB" id="A0A443RW12"/>
<dbReference type="InterPro" id="IPR015421">
    <property type="entry name" value="PyrdxlP-dep_Trfase_major"/>
</dbReference>
<dbReference type="GO" id="GO:0016212">
    <property type="term" value="F:kynurenine-oxoglutarate transaminase activity"/>
    <property type="evidence" value="ECO:0007669"/>
    <property type="project" value="UniProtKB-EC"/>
</dbReference>
<keyword evidence="4" id="KW-0808">Transferase</keyword>
<dbReference type="GO" id="GO:0005739">
    <property type="term" value="C:mitochondrion"/>
    <property type="evidence" value="ECO:0007669"/>
    <property type="project" value="TreeGrafter"/>
</dbReference>
<comment type="caution">
    <text evidence="8">The sequence shown here is derived from an EMBL/GenBank/DDBJ whole genome shotgun (WGS) entry which is preliminary data.</text>
</comment>
<dbReference type="Gene3D" id="3.40.640.10">
    <property type="entry name" value="Type I PLP-dependent aspartate aminotransferase-like (Major domain)"/>
    <property type="match status" value="1"/>
</dbReference>
<keyword evidence="3" id="KW-0032">Aminotransferase</keyword>
<sequence>MALGFPDYTVNEMVTRSLANVTMSSVRMNQYTRVDGHPRLVTILSKIYTNLTERSIDPESEILITAGAHDAIYSAIFAHINPGDE</sequence>
<dbReference type="GO" id="GO:0030170">
    <property type="term" value="F:pyridoxal phosphate binding"/>
    <property type="evidence" value="ECO:0007669"/>
    <property type="project" value="InterPro"/>
</dbReference>
<dbReference type="SUPFAM" id="SSF53383">
    <property type="entry name" value="PLP-dependent transferases"/>
    <property type="match status" value="1"/>
</dbReference>
<dbReference type="OrthoDB" id="2414662at2759"/>
<dbReference type="EC" id="2.6.1.7" evidence="2"/>
<dbReference type="EMBL" id="NCKV01027296">
    <property type="protein sequence ID" value="RWS19348.1"/>
    <property type="molecule type" value="Genomic_DNA"/>
</dbReference>
<dbReference type="VEuPathDB" id="VectorBase:LDEU012692"/>
<evidence type="ECO:0000313" key="9">
    <source>
        <dbReference type="Proteomes" id="UP000288716"/>
    </source>
</evidence>
<dbReference type="InterPro" id="IPR015422">
    <property type="entry name" value="PyrdxlP-dep_Trfase_small"/>
</dbReference>
<feature type="non-terminal residue" evidence="8">
    <location>
        <position position="85"/>
    </location>
</feature>
<dbReference type="Proteomes" id="UP000288716">
    <property type="component" value="Unassembled WGS sequence"/>
</dbReference>
<dbReference type="Gene3D" id="3.90.1150.10">
    <property type="entry name" value="Aspartate Aminotransferase, domain 1"/>
    <property type="match status" value="1"/>
</dbReference>
<evidence type="ECO:0000256" key="5">
    <source>
        <dbReference type="ARBA" id="ARBA00022898"/>
    </source>
</evidence>
<comment type="pathway">
    <text evidence="6">Amino-acid degradation; L-kynurenine degradation; kynurenate from L-kynurenine: step 1/2.</text>
</comment>
<organism evidence="8 9">
    <name type="scientific">Leptotrombidium deliense</name>
    <dbReference type="NCBI Taxonomy" id="299467"/>
    <lineage>
        <taxon>Eukaryota</taxon>
        <taxon>Metazoa</taxon>
        <taxon>Ecdysozoa</taxon>
        <taxon>Arthropoda</taxon>
        <taxon>Chelicerata</taxon>
        <taxon>Arachnida</taxon>
        <taxon>Acari</taxon>
        <taxon>Acariformes</taxon>
        <taxon>Trombidiformes</taxon>
        <taxon>Prostigmata</taxon>
        <taxon>Anystina</taxon>
        <taxon>Parasitengona</taxon>
        <taxon>Trombiculoidea</taxon>
        <taxon>Trombiculidae</taxon>
        <taxon>Leptotrombidium</taxon>
    </lineage>
</organism>
<name>A0A443RW12_9ACAR</name>
<gene>
    <name evidence="8" type="ORF">B4U80_14454</name>
</gene>
<proteinExistence type="predicted"/>
<dbReference type="InterPro" id="IPR015424">
    <property type="entry name" value="PyrdxlP-dep_Trfase"/>
</dbReference>
<dbReference type="PANTHER" id="PTHR43807">
    <property type="entry name" value="FI04487P"/>
    <property type="match status" value="1"/>
</dbReference>
<protein>
    <recommendedName>
        <fullName evidence="2">kynurenine--oxoglutarate transaminase</fullName>
        <ecNumber evidence="2">2.6.1.7</ecNumber>
    </recommendedName>
</protein>
<evidence type="ECO:0000256" key="6">
    <source>
        <dbReference type="ARBA" id="ARBA00024016"/>
    </source>
</evidence>
<reference evidence="8 9" key="1">
    <citation type="journal article" date="2018" name="Gigascience">
        <title>Genomes of trombidid mites reveal novel predicted allergens and laterally-transferred genes associated with secondary metabolism.</title>
        <authorList>
            <person name="Dong X."/>
            <person name="Chaisiri K."/>
            <person name="Xia D."/>
            <person name="Armstrong S.D."/>
            <person name="Fang Y."/>
            <person name="Donnelly M.J."/>
            <person name="Kadowaki T."/>
            <person name="McGarry J.W."/>
            <person name="Darby A.C."/>
            <person name="Makepeace B.L."/>
        </authorList>
    </citation>
    <scope>NUCLEOTIDE SEQUENCE [LARGE SCALE GENOMIC DNA]</scope>
    <source>
        <strain evidence="8">UoL-UT</strain>
    </source>
</reference>
<evidence type="ECO:0000259" key="7">
    <source>
        <dbReference type="Pfam" id="PF00155"/>
    </source>
</evidence>
<feature type="domain" description="Aminotransferase class I/classII large" evidence="7">
    <location>
        <begin position="24"/>
        <end position="85"/>
    </location>
</feature>
<evidence type="ECO:0000256" key="2">
    <source>
        <dbReference type="ARBA" id="ARBA00012751"/>
    </source>
</evidence>
<keyword evidence="5" id="KW-0663">Pyridoxal phosphate</keyword>
<dbReference type="InterPro" id="IPR004839">
    <property type="entry name" value="Aminotransferase_I/II_large"/>
</dbReference>
<comment type="cofactor">
    <cofactor evidence="1">
        <name>pyridoxal 5'-phosphate</name>
        <dbReference type="ChEBI" id="CHEBI:597326"/>
    </cofactor>
</comment>